<feature type="binding site" evidence="7">
    <location>
        <position position="477"/>
    </location>
    <ligand>
        <name>meso-2,6-diaminopimelate</name>
        <dbReference type="ChEBI" id="CHEBI:57791"/>
    </ligand>
</feature>
<dbReference type="GO" id="GO:0005524">
    <property type="term" value="F:ATP binding"/>
    <property type="evidence" value="ECO:0007669"/>
    <property type="project" value="UniProtKB-UniRule"/>
</dbReference>
<dbReference type="eggNOG" id="COG0769">
    <property type="taxonomic scope" value="Bacteria"/>
</dbReference>
<dbReference type="HAMAP" id="MF_02019">
    <property type="entry name" value="MurF"/>
    <property type="match status" value="1"/>
</dbReference>
<dbReference type="PANTHER" id="PTHR23135">
    <property type="entry name" value="MUR LIGASE FAMILY MEMBER"/>
    <property type="match status" value="1"/>
</dbReference>
<dbReference type="InterPro" id="IPR036615">
    <property type="entry name" value="Mur_ligase_C_dom_sf"/>
</dbReference>
<dbReference type="InterPro" id="IPR000713">
    <property type="entry name" value="Mur_ligase_N"/>
</dbReference>
<dbReference type="OrthoDB" id="9800958at2"/>
<evidence type="ECO:0000256" key="4">
    <source>
        <dbReference type="ARBA" id="ARBA00022984"/>
    </source>
</evidence>
<evidence type="ECO:0000256" key="9">
    <source>
        <dbReference type="RuleBase" id="RU004135"/>
    </source>
</evidence>
<keyword evidence="8" id="KW-0547">Nucleotide-binding</keyword>
<evidence type="ECO:0000256" key="1">
    <source>
        <dbReference type="ARBA" id="ARBA00005898"/>
    </source>
</evidence>
<comment type="function">
    <text evidence="7">Catalyzes the addition of meso-diaminopimelic acid to the nucleotide precursor UDP-N-acetylmuramoyl-L-alanyl-D-glutamate (UMAG) in the biosynthesis of bacterial cell-wall peptidoglycan.</text>
</comment>
<feature type="short sequence motif" description="Meso-diaminopimelate recognition motif" evidence="7">
    <location>
        <begin position="424"/>
        <end position="427"/>
    </location>
</feature>
<dbReference type="STRING" id="1208919.CDSE_0880"/>
<keyword evidence="6 8" id="KW-0961">Cell wall biogenesis/degradation</keyword>
<dbReference type="SUPFAM" id="SSF53244">
    <property type="entry name" value="MurD-like peptide ligases, peptide-binding domain"/>
    <property type="match status" value="2"/>
</dbReference>
<feature type="binding site" evidence="7">
    <location>
        <position position="189"/>
    </location>
    <ligand>
        <name>UDP-N-acetyl-alpha-D-muramoyl-L-alanyl-D-glutamate</name>
        <dbReference type="ChEBI" id="CHEBI:83900"/>
    </ligand>
</feature>
<feature type="binding site" evidence="7">
    <location>
        <begin position="162"/>
        <end position="163"/>
    </location>
    <ligand>
        <name>UDP-N-acetyl-alpha-D-muramoyl-L-alanyl-D-glutamate</name>
        <dbReference type="ChEBI" id="CHEBI:83900"/>
    </ligand>
</feature>
<gene>
    <name evidence="7" type="primary">murE</name>
    <name evidence="8" type="synonym">murF</name>
    <name evidence="14" type="ORF">CDSE_0880</name>
</gene>
<dbReference type="InterPro" id="IPR005863">
    <property type="entry name" value="UDP-N-AcMur_synth"/>
</dbReference>
<proteinExistence type="inferred from homology"/>
<feature type="binding site" evidence="7">
    <location>
        <begin position="424"/>
        <end position="427"/>
    </location>
    <ligand>
        <name>meso-2,6-diaminopimelate</name>
        <dbReference type="ChEBI" id="CHEBI:57791"/>
    </ligand>
</feature>
<evidence type="ECO:0000256" key="8">
    <source>
        <dbReference type="HAMAP-Rule" id="MF_02019"/>
    </source>
</evidence>
<feature type="binding site" evidence="7">
    <location>
        <position position="195"/>
    </location>
    <ligand>
        <name>UDP-N-acetyl-alpha-D-muramoyl-L-alanyl-D-glutamate</name>
        <dbReference type="ChEBI" id="CHEBI:83900"/>
    </ligand>
</feature>
<dbReference type="GO" id="GO:0005737">
    <property type="term" value="C:cytoplasm"/>
    <property type="evidence" value="ECO:0007669"/>
    <property type="project" value="UniProtKB-SubCell"/>
</dbReference>
<feature type="binding site" evidence="7">
    <location>
        <position position="34"/>
    </location>
    <ligand>
        <name>UDP-N-acetyl-alpha-D-muramoyl-L-alanyl-D-glutamate</name>
        <dbReference type="ChEBI" id="CHEBI:83900"/>
    </ligand>
</feature>
<comment type="caution">
    <text evidence="7">Lacks conserved residue(s) required for the propagation of feature annotation.</text>
</comment>
<reference evidence="14 15" key="1">
    <citation type="journal article" date="2013" name="Genome Biol. Evol.">
        <title>Genome evolution and phylogenomic analysis of candidatus kinetoplastibacterium, the betaproteobacterial endosymbionts of strigomonas and angomonas.</title>
        <authorList>
            <person name="Alves J.M."/>
            <person name="Serrano M.G."/>
            <person name="Maia da Silva F."/>
            <person name="Voegtly L.J."/>
            <person name="Matveyev A.V."/>
            <person name="Teixeira M.M."/>
            <person name="Camargo E.P."/>
            <person name="Buck G.A."/>
        </authorList>
    </citation>
    <scope>NUCLEOTIDE SEQUENCE [LARGE SCALE GENOMIC DNA]</scope>
    <source>
        <strain evidence="14 15">TCC079E</strain>
    </source>
</reference>
<organism evidence="14 15">
    <name type="scientific">Candidatus Kinetoplastidibacterium desouzai TCC079E</name>
    <dbReference type="NCBI Taxonomy" id="1208919"/>
    <lineage>
        <taxon>Bacteria</taxon>
        <taxon>Pseudomonadati</taxon>
        <taxon>Pseudomonadota</taxon>
        <taxon>Betaproteobacteria</taxon>
        <taxon>Candidatus Kinetoplastidibacterium</taxon>
    </lineage>
</organism>
<keyword evidence="15" id="KW-1185">Reference proteome</keyword>
<dbReference type="UniPathway" id="UPA00219"/>
<dbReference type="HOGENOM" id="CLU_011092_1_0_4"/>
<evidence type="ECO:0000256" key="5">
    <source>
        <dbReference type="ARBA" id="ARBA00023306"/>
    </source>
</evidence>
<evidence type="ECO:0000256" key="10">
    <source>
        <dbReference type="RuleBase" id="RU004136"/>
    </source>
</evidence>
<comment type="similarity">
    <text evidence="1 7">Belongs to the MurCDEF family. MurE subfamily.</text>
</comment>
<dbReference type="Gene3D" id="3.90.190.20">
    <property type="entry name" value="Mur ligase, C-terminal domain"/>
    <property type="match status" value="2"/>
</dbReference>
<evidence type="ECO:0000256" key="2">
    <source>
        <dbReference type="ARBA" id="ARBA00022618"/>
    </source>
</evidence>
<comment type="similarity">
    <text evidence="8">Belongs to the MurCDEF family. MurF subfamily.</text>
</comment>
<evidence type="ECO:0000256" key="3">
    <source>
        <dbReference type="ARBA" id="ARBA00022960"/>
    </source>
</evidence>
<dbReference type="InterPro" id="IPR005761">
    <property type="entry name" value="UDP-N-AcMur-Glu-dNH2Pim_ligase"/>
</dbReference>
<keyword evidence="7" id="KW-0460">Magnesium</keyword>
<dbReference type="NCBIfam" id="TIGR01085">
    <property type="entry name" value="murE"/>
    <property type="match status" value="1"/>
</dbReference>
<dbReference type="AlphaFoldDB" id="M1LV16"/>
<name>M1LV16_9PROT</name>
<feature type="binding site" evidence="7">
    <location>
        <begin position="119"/>
        <end position="125"/>
    </location>
    <ligand>
        <name>ATP</name>
        <dbReference type="ChEBI" id="CHEBI:30616"/>
    </ligand>
</feature>
<comment type="pathway">
    <text evidence="8 9">Cell wall biogenesis; peptidoglycan biosynthesis.</text>
</comment>
<dbReference type="GO" id="GO:0071555">
    <property type="term" value="P:cell wall organization"/>
    <property type="evidence" value="ECO:0007669"/>
    <property type="project" value="UniProtKB-KW"/>
</dbReference>
<feature type="binding site" evidence="7">
    <location>
        <position position="481"/>
    </location>
    <ligand>
        <name>meso-2,6-diaminopimelate</name>
        <dbReference type="ChEBI" id="CHEBI:57791"/>
    </ligand>
</feature>
<dbReference type="GO" id="GO:0000287">
    <property type="term" value="F:magnesium ion binding"/>
    <property type="evidence" value="ECO:0007669"/>
    <property type="project" value="UniProtKB-UniRule"/>
</dbReference>
<feature type="binding site" evidence="7">
    <location>
        <position position="197"/>
    </location>
    <ligand>
        <name>UDP-N-acetyl-alpha-D-muramoyl-L-alanyl-D-glutamate</name>
        <dbReference type="ChEBI" id="CHEBI:83900"/>
    </ligand>
</feature>
<keyword evidence="2 8" id="KW-0132">Cell division</keyword>
<keyword evidence="8 14" id="KW-0436">Ligase</keyword>
<dbReference type="InterPro" id="IPR004101">
    <property type="entry name" value="Mur_ligase_C"/>
</dbReference>
<dbReference type="HAMAP" id="MF_00208">
    <property type="entry name" value="MurE"/>
    <property type="match status" value="1"/>
</dbReference>
<evidence type="ECO:0000256" key="6">
    <source>
        <dbReference type="ARBA" id="ARBA00023316"/>
    </source>
</evidence>
<dbReference type="Gene3D" id="3.40.1190.10">
    <property type="entry name" value="Mur-like, catalytic domain"/>
    <property type="match status" value="2"/>
</dbReference>
<dbReference type="GO" id="GO:0008766">
    <property type="term" value="F:UDP-N-acetylmuramoylalanyl-D-glutamyl-2,6-diaminopimelate-D-alanyl-D-alanine ligase activity"/>
    <property type="evidence" value="ECO:0007669"/>
    <property type="project" value="RHEA"/>
</dbReference>
<dbReference type="NCBIfam" id="NF001126">
    <property type="entry name" value="PRK00139.1-4"/>
    <property type="match status" value="1"/>
</dbReference>
<feature type="domain" description="Mur ligase central" evidence="13">
    <location>
        <begin position="117"/>
        <end position="319"/>
    </location>
</feature>
<dbReference type="Gene3D" id="3.40.1390.10">
    <property type="entry name" value="MurE/MurF, N-terminal domain"/>
    <property type="match status" value="2"/>
</dbReference>
<dbReference type="SUPFAM" id="SSF63418">
    <property type="entry name" value="MurE/MurF N-terminal domain"/>
    <property type="match status" value="2"/>
</dbReference>
<dbReference type="EC" id="6.3.2.13" evidence="7"/>
<dbReference type="KEGG" id="kde:CDSE_0880"/>
<keyword evidence="5 8" id="KW-0131">Cell cycle</keyword>
<accession>M1LV16</accession>
<dbReference type="GO" id="GO:0051301">
    <property type="term" value="P:cell division"/>
    <property type="evidence" value="ECO:0007669"/>
    <property type="project" value="UniProtKB-KW"/>
</dbReference>
<dbReference type="Pfam" id="PF01225">
    <property type="entry name" value="Mur_ligase"/>
    <property type="match status" value="1"/>
</dbReference>
<evidence type="ECO:0000259" key="13">
    <source>
        <dbReference type="Pfam" id="PF08245"/>
    </source>
</evidence>
<feature type="domain" description="Mur ligase C-terminal" evidence="12">
    <location>
        <begin position="803"/>
        <end position="920"/>
    </location>
</feature>
<dbReference type="SUPFAM" id="SSF53623">
    <property type="entry name" value="MurD-like peptide ligases, catalytic domain"/>
    <property type="match status" value="2"/>
</dbReference>
<dbReference type="PANTHER" id="PTHR23135:SF4">
    <property type="entry name" value="UDP-N-ACETYLMURAMOYL-L-ALANYL-D-GLUTAMATE--2,6-DIAMINOPIMELATE LIGASE MURE HOMOLOG, CHLOROPLASTIC"/>
    <property type="match status" value="1"/>
</dbReference>
<feature type="domain" description="Mur ligase C-terminal" evidence="12">
    <location>
        <begin position="357"/>
        <end position="479"/>
    </location>
</feature>
<dbReference type="NCBIfam" id="TIGR01143">
    <property type="entry name" value="murF"/>
    <property type="match status" value="1"/>
</dbReference>
<dbReference type="Pfam" id="PF08245">
    <property type="entry name" value="Mur_ligase_M"/>
    <property type="match status" value="2"/>
</dbReference>
<keyword evidence="8" id="KW-0067">ATP-binding</keyword>
<feature type="domain" description="Mur ligase central" evidence="13">
    <location>
        <begin position="590"/>
        <end position="780"/>
    </location>
</feature>
<evidence type="ECO:0000259" key="11">
    <source>
        <dbReference type="Pfam" id="PF01225"/>
    </source>
</evidence>
<dbReference type="eggNOG" id="COG0770">
    <property type="taxonomic scope" value="Bacteria"/>
</dbReference>
<comment type="catalytic activity">
    <reaction evidence="7">
        <text>UDP-N-acetyl-alpha-D-muramoyl-L-alanyl-D-glutamate + meso-2,6-diaminopimelate + ATP = UDP-N-acetyl-alpha-D-muramoyl-L-alanyl-gamma-D-glutamyl-meso-2,6-diaminopimelate + ADP + phosphate + H(+)</text>
        <dbReference type="Rhea" id="RHEA:23676"/>
        <dbReference type="ChEBI" id="CHEBI:15378"/>
        <dbReference type="ChEBI" id="CHEBI:30616"/>
        <dbReference type="ChEBI" id="CHEBI:43474"/>
        <dbReference type="ChEBI" id="CHEBI:57791"/>
        <dbReference type="ChEBI" id="CHEBI:83900"/>
        <dbReference type="ChEBI" id="CHEBI:83905"/>
        <dbReference type="ChEBI" id="CHEBI:456216"/>
        <dbReference type="EC" id="6.3.2.13"/>
    </reaction>
</comment>
<evidence type="ECO:0000259" key="12">
    <source>
        <dbReference type="Pfam" id="PF02875"/>
    </source>
</evidence>
<dbReference type="PATRIC" id="fig|1208919.3.peg.565"/>
<keyword evidence="4 8" id="KW-0573">Peptidoglycan synthesis</keyword>
<dbReference type="InterPro" id="IPR013221">
    <property type="entry name" value="Mur_ligase_cen"/>
</dbReference>
<comment type="function">
    <text evidence="8 10">Involved in cell wall formation. Catalyzes the final step in the synthesis of UDP-N-acetylmuramoyl-pentapeptide, the precursor of murein.</text>
</comment>
<dbReference type="GO" id="GO:0009252">
    <property type="term" value="P:peptidoglycan biosynthetic process"/>
    <property type="evidence" value="ECO:0007669"/>
    <property type="project" value="UniProtKB-UniRule"/>
</dbReference>
<dbReference type="InterPro" id="IPR036565">
    <property type="entry name" value="Mur-like_cat_sf"/>
</dbReference>
<dbReference type="Proteomes" id="UP000011547">
    <property type="component" value="Chromosome"/>
</dbReference>
<protein>
    <recommendedName>
        <fullName evidence="7 8">Multifunctional fusion protein</fullName>
    </recommendedName>
    <domain>
        <recommendedName>
            <fullName evidence="7">UDP-N-acetylmuramoyl-L-alanyl-D-glutamate--2,6-diaminopimelate ligase</fullName>
            <ecNumber evidence="7">6.3.2.13</ecNumber>
        </recommendedName>
        <alternativeName>
            <fullName evidence="7">Meso-A2pm-adding enzyme</fullName>
        </alternativeName>
        <alternativeName>
            <fullName evidence="7">Meso-diaminopimelate-adding enzyme</fullName>
        </alternativeName>
        <alternativeName>
            <fullName evidence="7">UDP-MurNAc-L-Ala-D-Glu:meso-diaminopimelate ligase</fullName>
        </alternativeName>
        <alternativeName>
            <fullName evidence="7">UDP-MurNAc-tripeptide synthetase</fullName>
        </alternativeName>
        <alternativeName>
            <fullName evidence="7">UDP-N-acetylmuramyl-tripeptide synthetase</fullName>
        </alternativeName>
    </domain>
    <domain>
        <recommendedName>
            <fullName evidence="8">UDP-N-acetylmuramoyl-tripeptide--D-alanyl-D-alanine ligase</fullName>
            <ecNumber evidence="8">6.3.2.10</ecNumber>
        </recommendedName>
        <alternativeName>
            <fullName evidence="8">D-alanyl-D-alanine-adding enzyme</fullName>
        </alternativeName>
    </domain>
</protein>
<dbReference type="RefSeq" id="WP_015396535.1">
    <property type="nucleotide sequence ID" value="NC_020294.1"/>
</dbReference>
<keyword evidence="8" id="KW-0963">Cytoplasm</keyword>
<sequence length="937" mass="104542">MRKAETAFKYNVNSLFDLLKSYVANSKSKLVSDSRRVLPGDVFVFIGDQNRCNVLDYIDDAINNGASVVLIDNDIKSLINLKKNIEYVVVVDLKEIIGSLAAKWYGYLSEKITIIAVTGTNGKTTCVQWIANSLNNSGKKCGTIGTMGAIIPNGDVIYRGLTTPDVITMHWIVSEMYLNGVQFIAIEASSIGIEQGRLNGLIIKIACFTNLTRDHLDYHLNIDNYEKSKSKLFNLSSVEKVIINIDDNAGKRLVENNKSGVQFVFSVNPNVNADIFAYDIDQNANGYNFKLCILGHKFELEINCLGFYNIYNVLLVVSVLKALDIRSLEIIKLIKLLKGVKGRLEKVLPFIKNKEINYPYVIVDYAHTPDALSKILSSLRDLAIIRKGKLICVFGCGGNRDVGKRSEMTLISIKLADKIIITSDNPRNEDPYHIVSQMLEKIDNDSMASIDVIINRSNAIMHAIWQSNINDIVVIAGKGHETYQEFNNKKIFFDDYQWASLAMSLPYVSGVSIDTRTLNKGDIFFALKGANFDGHNYLDSAYLKGACAAVVSNNCLKSIIPQVIVNDTKNALNDVAFSWRRKYNPSVISVVGSNGKTTTKEMISVILTSFFGKSFCLSTKGNLNNDIGVPLSILRLRKEHKVAVFELGMNHPGEIKHLSELVKPNIIVITNAQREHQEFMKDVESVAYENGSIINFVSEDGVIIYPGDDSYSHIWEDLSKNKKVFLFGFTKRCNLYAKDILSFIDKTTCTLVYLGIEVKLVLNVPGLHNLRNALAAISAALALGVPLLKAVSYISSFHSIKGRMYFNYLDKDRILIDDTYNSNPDSALAAIDVLKNLPKPQVLVFGEMGEIGINGDAMHYEIAKYAYDCGIDILVTIGKFSSVMAKCFEGRCFICKNIDEIIMLIHKMSGPASILIKGSRFMKMERIVSYFDTYNKE</sequence>
<evidence type="ECO:0000256" key="7">
    <source>
        <dbReference type="HAMAP-Rule" id="MF_00208"/>
    </source>
</evidence>
<comment type="cofactor">
    <cofactor evidence="7">
        <name>Mg(2+)</name>
        <dbReference type="ChEBI" id="CHEBI:18420"/>
    </cofactor>
</comment>
<dbReference type="GO" id="GO:0008360">
    <property type="term" value="P:regulation of cell shape"/>
    <property type="evidence" value="ECO:0007669"/>
    <property type="project" value="UniProtKB-KW"/>
</dbReference>
<evidence type="ECO:0000313" key="15">
    <source>
        <dbReference type="Proteomes" id="UP000011547"/>
    </source>
</evidence>
<evidence type="ECO:0000313" key="14">
    <source>
        <dbReference type="EMBL" id="AGF47124.1"/>
    </source>
</evidence>
<dbReference type="GO" id="GO:0047480">
    <property type="term" value="F:UDP-N-acetylmuramoyl-tripeptide-D-alanyl-D-alanine ligase activity"/>
    <property type="evidence" value="ECO:0007669"/>
    <property type="project" value="UniProtKB-UniRule"/>
</dbReference>
<comment type="catalytic activity">
    <reaction evidence="8 10">
        <text>D-alanyl-D-alanine + UDP-N-acetyl-alpha-D-muramoyl-L-alanyl-gamma-D-glutamyl-meso-2,6-diaminopimelate + ATP = UDP-N-acetyl-alpha-D-muramoyl-L-alanyl-gamma-D-glutamyl-meso-2,6-diaminopimeloyl-D-alanyl-D-alanine + ADP + phosphate + H(+)</text>
        <dbReference type="Rhea" id="RHEA:28374"/>
        <dbReference type="ChEBI" id="CHEBI:15378"/>
        <dbReference type="ChEBI" id="CHEBI:30616"/>
        <dbReference type="ChEBI" id="CHEBI:43474"/>
        <dbReference type="ChEBI" id="CHEBI:57822"/>
        <dbReference type="ChEBI" id="CHEBI:61386"/>
        <dbReference type="ChEBI" id="CHEBI:83905"/>
        <dbReference type="ChEBI" id="CHEBI:456216"/>
        <dbReference type="EC" id="6.3.2.10"/>
    </reaction>
</comment>
<feature type="domain" description="Mur ligase N-terminal catalytic" evidence="11">
    <location>
        <begin position="508"/>
        <end position="567"/>
    </location>
</feature>
<comment type="subcellular location">
    <subcellularLocation>
        <location evidence="8 9">Cytoplasm</location>
    </subcellularLocation>
</comment>
<dbReference type="InterPro" id="IPR035911">
    <property type="entry name" value="MurE/MurF_N"/>
</dbReference>
<comment type="PTM">
    <text evidence="7">Carboxylation is probably crucial for Mg(2+) binding and, consequently, for the gamma-phosphate positioning of ATP.</text>
</comment>
<dbReference type="EMBL" id="CP003803">
    <property type="protein sequence ID" value="AGF47124.1"/>
    <property type="molecule type" value="Genomic_DNA"/>
</dbReference>
<feature type="binding site" evidence="7">
    <location>
        <position position="400"/>
    </location>
    <ligand>
        <name>meso-2,6-diaminopimelate</name>
        <dbReference type="ChEBI" id="CHEBI:57791"/>
    </ligand>
</feature>
<dbReference type="EC" id="6.3.2.10" evidence="8"/>
<feature type="modified residue" description="N6-carboxylysine" evidence="7">
    <location>
        <position position="229"/>
    </location>
</feature>
<dbReference type="GO" id="GO:0008765">
    <property type="term" value="F:UDP-N-acetylmuramoylalanyl-D-glutamate-2,6-diaminopimelate ligase activity"/>
    <property type="evidence" value="ECO:0007669"/>
    <property type="project" value="UniProtKB-UniRule"/>
</dbReference>
<feature type="binding site" evidence="8">
    <location>
        <begin position="592"/>
        <end position="598"/>
    </location>
    <ligand>
        <name>ATP</name>
        <dbReference type="ChEBI" id="CHEBI:30616"/>
    </ligand>
</feature>
<dbReference type="Pfam" id="PF02875">
    <property type="entry name" value="Mur_ligase_C"/>
    <property type="match status" value="2"/>
</dbReference>
<keyword evidence="3 8" id="KW-0133">Cell shape</keyword>